<keyword evidence="8" id="KW-0520">NAD</keyword>
<name>K2I5N1_9RHOB</name>
<dbReference type="PANTHER" id="PTHR42904:SF6">
    <property type="entry name" value="NAD-CAPPED RNA HYDROLASE NUDT12"/>
    <property type="match status" value="1"/>
</dbReference>
<sequence length="355" mass="38573">MCDVNAGFLAFHRIAAQMLLLASFRGKDGHQKMKRAEAVAFGGSGLDRAAHLRGEKHVLDTLMRDSRAGVLPLWRGKPLLVADPRSGRDELGWLSGNSLALVGATSRVFLGLDGDAPRFAADVSAWQPDLLPDTLDAYRDPSEQRHPALPDTYRFSELRMAVPRLAPRAAELAATARAVLNWHRTHRFCAACGAESDISLGGWQRLCPACGTHHHPRTDPVVIMLVTRGNSVLIGRSPGWPEGMYSLLAGYVEPGETIEAAVRRETLEEAGIKIGHVAYLASQPWPFPASLMIGCHAEATSEAITVDPAELEDAIWVTREEMARIHAGAHPRIAAAREGAIARFLLGNWLADTLD</sequence>
<dbReference type="Pfam" id="PF00293">
    <property type="entry name" value="NUDIX"/>
    <property type="match status" value="1"/>
</dbReference>
<keyword evidence="7" id="KW-0460">Magnesium</keyword>
<dbReference type="Pfam" id="PF09297">
    <property type="entry name" value="Zn_ribbon_NUD"/>
    <property type="match status" value="1"/>
</dbReference>
<evidence type="ECO:0000256" key="7">
    <source>
        <dbReference type="ARBA" id="ARBA00022842"/>
    </source>
</evidence>
<comment type="caution">
    <text evidence="11">The sequence shown here is derived from an EMBL/GenBank/DDBJ whole genome shotgun (WGS) entry which is preliminary data.</text>
</comment>
<dbReference type="GO" id="GO:0046872">
    <property type="term" value="F:metal ion binding"/>
    <property type="evidence" value="ECO:0007669"/>
    <property type="project" value="UniProtKB-KW"/>
</dbReference>
<gene>
    <name evidence="11" type="ORF">OCGS_1756</name>
</gene>
<evidence type="ECO:0000256" key="6">
    <source>
        <dbReference type="ARBA" id="ARBA00022801"/>
    </source>
</evidence>
<organism evidence="11 12">
    <name type="scientific">Oceaniovalibus guishaninsula JLT2003</name>
    <dbReference type="NCBI Taxonomy" id="1231392"/>
    <lineage>
        <taxon>Bacteria</taxon>
        <taxon>Pseudomonadati</taxon>
        <taxon>Pseudomonadota</taxon>
        <taxon>Alphaproteobacteria</taxon>
        <taxon>Rhodobacterales</taxon>
        <taxon>Roseobacteraceae</taxon>
        <taxon>Oceaniovalibus</taxon>
    </lineage>
</organism>
<evidence type="ECO:0000256" key="4">
    <source>
        <dbReference type="ARBA" id="ARBA00012381"/>
    </source>
</evidence>
<keyword evidence="6" id="KW-0378">Hydrolase</keyword>
<dbReference type="Gene3D" id="3.90.79.10">
    <property type="entry name" value="Nucleoside Triphosphate Pyrophosphohydrolase"/>
    <property type="match status" value="1"/>
</dbReference>
<dbReference type="PANTHER" id="PTHR42904">
    <property type="entry name" value="NUDIX HYDROLASE, NUDC SUBFAMILY"/>
    <property type="match status" value="1"/>
</dbReference>
<dbReference type="PATRIC" id="fig|1231392.3.peg.1765"/>
<evidence type="ECO:0000256" key="5">
    <source>
        <dbReference type="ARBA" id="ARBA00022723"/>
    </source>
</evidence>
<dbReference type="STRING" id="1231392.OCGS_1756"/>
<evidence type="ECO:0000259" key="10">
    <source>
        <dbReference type="PROSITE" id="PS51462"/>
    </source>
</evidence>
<dbReference type="Gene3D" id="3.90.79.20">
    <property type="match status" value="1"/>
</dbReference>
<evidence type="ECO:0000256" key="1">
    <source>
        <dbReference type="ARBA" id="ARBA00001946"/>
    </source>
</evidence>
<dbReference type="GO" id="GO:0006742">
    <property type="term" value="P:NADP+ catabolic process"/>
    <property type="evidence" value="ECO:0007669"/>
    <property type="project" value="TreeGrafter"/>
</dbReference>
<proteinExistence type="inferred from homology"/>
<evidence type="ECO:0000256" key="2">
    <source>
        <dbReference type="ARBA" id="ARBA00001947"/>
    </source>
</evidence>
<evidence type="ECO:0000256" key="3">
    <source>
        <dbReference type="ARBA" id="ARBA00009595"/>
    </source>
</evidence>
<dbReference type="InterPro" id="IPR015797">
    <property type="entry name" value="NUDIX_hydrolase-like_dom_sf"/>
</dbReference>
<dbReference type="InterPro" id="IPR015376">
    <property type="entry name" value="Znr_NADH_PPase"/>
</dbReference>
<comment type="catalytic activity">
    <reaction evidence="9">
        <text>a 5'-end NAD(+)-phospho-ribonucleoside in mRNA + H2O = a 5'-end phospho-adenosine-phospho-ribonucleoside in mRNA + beta-nicotinamide D-ribonucleotide + 2 H(+)</text>
        <dbReference type="Rhea" id="RHEA:60876"/>
        <dbReference type="Rhea" id="RHEA-COMP:15698"/>
        <dbReference type="Rhea" id="RHEA-COMP:15719"/>
        <dbReference type="ChEBI" id="CHEBI:14649"/>
        <dbReference type="ChEBI" id="CHEBI:15377"/>
        <dbReference type="ChEBI" id="CHEBI:15378"/>
        <dbReference type="ChEBI" id="CHEBI:144029"/>
        <dbReference type="ChEBI" id="CHEBI:144051"/>
    </reaction>
    <physiologicalReaction direction="left-to-right" evidence="9">
        <dbReference type="Rhea" id="RHEA:60877"/>
    </physiologicalReaction>
</comment>
<keyword evidence="5" id="KW-0479">Metal-binding</keyword>
<comment type="similarity">
    <text evidence="3">Belongs to the Nudix hydrolase family. NudC subfamily.</text>
</comment>
<dbReference type="InterPro" id="IPR000086">
    <property type="entry name" value="NUDIX_hydrolase_dom"/>
</dbReference>
<dbReference type="Pfam" id="PF09296">
    <property type="entry name" value="NUDIX-like"/>
    <property type="match status" value="1"/>
</dbReference>
<dbReference type="EMBL" id="AMGO01000036">
    <property type="protein sequence ID" value="EKE44240.1"/>
    <property type="molecule type" value="Genomic_DNA"/>
</dbReference>
<dbReference type="SUPFAM" id="SSF55811">
    <property type="entry name" value="Nudix"/>
    <property type="match status" value="1"/>
</dbReference>
<evidence type="ECO:0000313" key="11">
    <source>
        <dbReference type="EMBL" id="EKE44240.1"/>
    </source>
</evidence>
<comment type="cofactor">
    <cofactor evidence="1">
        <name>Mg(2+)</name>
        <dbReference type="ChEBI" id="CHEBI:18420"/>
    </cofactor>
</comment>
<dbReference type="PROSITE" id="PS00893">
    <property type="entry name" value="NUDIX_BOX"/>
    <property type="match status" value="1"/>
</dbReference>
<keyword evidence="12" id="KW-1185">Reference proteome</keyword>
<dbReference type="InterPro" id="IPR015375">
    <property type="entry name" value="NADH_PPase-like_N"/>
</dbReference>
<evidence type="ECO:0000313" key="12">
    <source>
        <dbReference type="Proteomes" id="UP000006765"/>
    </source>
</evidence>
<dbReference type="InterPro" id="IPR049734">
    <property type="entry name" value="NudC-like_C"/>
</dbReference>
<dbReference type="EC" id="3.6.1.22" evidence="4"/>
<dbReference type="Proteomes" id="UP000006765">
    <property type="component" value="Unassembled WGS sequence"/>
</dbReference>
<protein>
    <recommendedName>
        <fullName evidence="4">NAD(+) diphosphatase</fullName>
        <ecNumber evidence="4">3.6.1.22</ecNumber>
    </recommendedName>
</protein>
<dbReference type="NCBIfam" id="NF001299">
    <property type="entry name" value="PRK00241.1"/>
    <property type="match status" value="1"/>
</dbReference>
<dbReference type="PROSITE" id="PS51462">
    <property type="entry name" value="NUDIX"/>
    <property type="match status" value="1"/>
</dbReference>
<dbReference type="CDD" id="cd03429">
    <property type="entry name" value="NUDIX_NADH_pyrophosphatase_Nudt13"/>
    <property type="match status" value="1"/>
</dbReference>
<dbReference type="GO" id="GO:0019677">
    <property type="term" value="P:NAD+ catabolic process"/>
    <property type="evidence" value="ECO:0007669"/>
    <property type="project" value="TreeGrafter"/>
</dbReference>
<evidence type="ECO:0000256" key="8">
    <source>
        <dbReference type="ARBA" id="ARBA00023027"/>
    </source>
</evidence>
<dbReference type="GO" id="GO:0005829">
    <property type="term" value="C:cytosol"/>
    <property type="evidence" value="ECO:0007669"/>
    <property type="project" value="TreeGrafter"/>
</dbReference>
<evidence type="ECO:0000256" key="9">
    <source>
        <dbReference type="ARBA" id="ARBA00023679"/>
    </source>
</evidence>
<accession>K2I5N1</accession>
<dbReference type="GO" id="GO:0035529">
    <property type="term" value="F:NADH pyrophosphatase activity"/>
    <property type="evidence" value="ECO:0007669"/>
    <property type="project" value="TreeGrafter"/>
</dbReference>
<dbReference type="InterPro" id="IPR020084">
    <property type="entry name" value="NUDIX_hydrolase_CS"/>
</dbReference>
<dbReference type="eggNOG" id="COG2816">
    <property type="taxonomic scope" value="Bacteria"/>
</dbReference>
<reference evidence="11 12" key="1">
    <citation type="journal article" date="2012" name="J. Bacteriol.">
        <title>Draft Genome Sequence of Oceaniovalibus guishaninsula JLT2003T.</title>
        <authorList>
            <person name="Tang K."/>
            <person name="Liu K."/>
            <person name="Jiao N."/>
        </authorList>
    </citation>
    <scope>NUCLEOTIDE SEQUENCE [LARGE SCALE GENOMIC DNA]</scope>
    <source>
        <strain evidence="11 12">JLT2003</strain>
    </source>
</reference>
<comment type="cofactor">
    <cofactor evidence="2">
        <name>Zn(2+)</name>
        <dbReference type="ChEBI" id="CHEBI:29105"/>
    </cofactor>
</comment>
<dbReference type="AlphaFoldDB" id="K2I5N1"/>
<feature type="domain" description="Nudix hydrolase" evidence="10">
    <location>
        <begin position="216"/>
        <end position="340"/>
    </location>
</feature>
<dbReference type="InterPro" id="IPR050241">
    <property type="entry name" value="NAD-cap_RNA_hydrolase_NudC"/>
</dbReference>